<organism evidence="1 2">
    <name type="scientific">Winogradskya consettensis</name>
    <dbReference type="NCBI Taxonomy" id="113560"/>
    <lineage>
        <taxon>Bacteria</taxon>
        <taxon>Bacillati</taxon>
        <taxon>Actinomycetota</taxon>
        <taxon>Actinomycetes</taxon>
        <taxon>Micromonosporales</taxon>
        <taxon>Micromonosporaceae</taxon>
        <taxon>Winogradskya</taxon>
    </lineage>
</organism>
<dbReference type="Pfam" id="PF14025">
    <property type="entry name" value="DUF4241"/>
    <property type="match status" value="1"/>
</dbReference>
<proteinExistence type="predicted"/>
<dbReference type="RefSeq" id="WP_212995144.1">
    <property type="nucleotide sequence ID" value="NZ_BAAATW010000001.1"/>
</dbReference>
<gene>
    <name evidence="1" type="ORF">Aco04nite_00160</name>
</gene>
<dbReference type="Proteomes" id="UP000680865">
    <property type="component" value="Unassembled WGS sequence"/>
</dbReference>
<dbReference type="InterPro" id="IPR025335">
    <property type="entry name" value="DUF4241"/>
</dbReference>
<evidence type="ECO:0000313" key="1">
    <source>
        <dbReference type="EMBL" id="GIM66037.1"/>
    </source>
</evidence>
<comment type="caution">
    <text evidence="1">The sequence shown here is derived from an EMBL/GenBank/DDBJ whole genome shotgun (WGS) entry which is preliminary data.</text>
</comment>
<keyword evidence="2" id="KW-1185">Reference proteome</keyword>
<reference evidence="1" key="1">
    <citation type="submission" date="2021-03" db="EMBL/GenBank/DDBJ databases">
        <title>Whole genome shotgun sequence of Actinoplanes consettensis NBRC 14913.</title>
        <authorList>
            <person name="Komaki H."/>
            <person name="Tamura T."/>
        </authorList>
    </citation>
    <scope>NUCLEOTIDE SEQUENCE</scope>
    <source>
        <strain evidence="1">NBRC 14913</strain>
    </source>
</reference>
<protein>
    <recommendedName>
        <fullName evidence="3">DUF4241 domain-containing protein</fullName>
    </recommendedName>
</protein>
<evidence type="ECO:0008006" key="3">
    <source>
        <dbReference type="Google" id="ProtNLM"/>
    </source>
</evidence>
<dbReference type="EMBL" id="BOQP01000001">
    <property type="protein sequence ID" value="GIM66037.1"/>
    <property type="molecule type" value="Genomic_DNA"/>
</dbReference>
<name>A0A919VQW9_9ACTN</name>
<sequence length="218" mass="22989">MAVDIGELLGRLLSEGARHSDDTHDYHLTMVPVGDVTLPTGRVVACDPLVYAGDSPPFTVPVTPGRYPLRAWVAVIGFGPPGNRVESDRRTAALQLVIRDQPTTTWEPACVPDPAVPDPASIDEDGFAVYPVDSGTGTFADEQAVAALAGWPYERLEDAYIPAVIEAAPSPLDAITHEASGANVLLVSTGWGDGAYATFIGRGADGDVTSFVTDFRVL</sequence>
<evidence type="ECO:0000313" key="2">
    <source>
        <dbReference type="Proteomes" id="UP000680865"/>
    </source>
</evidence>
<dbReference type="AlphaFoldDB" id="A0A919VQW9"/>
<accession>A0A919VQW9</accession>